<dbReference type="OrthoDB" id="9812472at2"/>
<dbReference type="SUPFAM" id="SSF51197">
    <property type="entry name" value="Clavaminate synthase-like"/>
    <property type="match status" value="1"/>
</dbReference>
<evidence type="ECO:0000256" key="3">
    <source>
        <dbReference type="ARBA" id="ARBA00022896"/>
    </source>
</evidence>
<dbReference type="SMR" id="A0A059FQ69"/>
<evidence type="ECO:0000256" key="1">
    <source>
        <dbReference type="ARBA" id="ARBA00001961"/>
    </source>
</evidence>
<dbReference type="InterPro" id="IPR044862">
    <property type="entry name" value="Pro_4_hyd_alph_FE2OG_OXY"/>
</dbReference>
<dbReference type="PROSITE" id="PS51471">
    <property type="entry name" value="FE2OG_OXY"/>
    <property type="match status" value="1"/>
</dbReference>
<keyword evidence="5 7" id="KW-0560">Oxidoreductase</keyword>
<sequence length="224" mass="24660">MIVIENILGQDVLTEVAAALRELRWEDGRNTAGATARRVKRNQQADLSSRTGSKVREVLLEAVKRHPVVEAYARPLKFAPPLISCSGEGDAYGLHIDNPVMGKGDARLRTDLSFTLFLSPPESYDGGELEIETVFKTESVKLPAGSMVIYPSTELHRVTPVTSGERFVFVGWIQSAIKDAAQRAILFDVTNLKAGLARRFPPGSPELLTLAKTESNLIRMWSDI</sequence>
<dbReference type="NCBIfam" id="NF003975">
    <property type="entry name" value="PRK05467.1-4"/>
    <property type="match status" value="1"/>
</dbReference>
<feature type="binding site" evidence="7">
    <location>
        <position position="97"/>
    </location>
    <ligand>
        <name>Fe cation</name>
        <dbReference type="ChEBI" id="CHEBI:24875"/>
    </ligand>
</feature>
<evidence type="ECO:0000256" key="6">
    <source>
        <dbReference type="ARBA" id="ARBA00023004"/>
    </source>
</evidence>
<dbReference type="AlphaFoldDB" id="A0A059FQ69"/>
<keyword evidence="2 7" id="KW-0479">Metal-binding</keyword>
<keyword evidence="3 7" id="KW-0847">Vitamin C</keyword>
<dbReference type="NCBIfam" id="NF003974">
    <property type="entry name" value="PRK05467.1-3"/>
    <property type="match status" value="1"/>
</dbReference>
<comment type="caution">
    <text evidence="9">The sequence shown here is derived from an EMBL/GenBank/DDBJ whole genome shotgun (WGS) entry which is preliminary data.</text>
</comment>
<evidence type="ECO:0000313" key="9">
    <source>
        <dbReference type="EMBL" id="KCZ92583.1"/>
    </source>
</evidence>
<comment type="cofactor">
    <cofactor evidence="7">
        <name>Fe(2+)</name>
        <dbReference type="ChEBI" id="CHEBI:29033"/>
    </cofactor>
    <text evidence="7">Binds 1 Fe(2+) ion per subunit.</text>
</comment>
<dbReference type="InterPro" id="IPR005123">
    <property type="entry name" value="Oxoglu/Fe-dep_dioxygenase_dom"/>
</dbReference>
<protein>
    <submittedName>
        <fullName evidence="9">2OG-Fe(II) oxygenase</fullName>
    </submittedName>
</protein>
<organism evidence="9 10">
    <name type="scientific">Hyphomonas hirschiana VP5</name>
    <dbReference type="NCBI Taxonomy" id="1280951"/>
    <lineage>
        <taxon>Bacteria</taxon>
        <taxon>Pseudomonadati</taxon>
        <taxon>Pseudomonadota</taxon>
        <taxon>Alphaproteobacteria</taxon>
        <taxon>Hyphomonadales</taxon>
        <taxon>Hyphomonadaceae</taxon>
        <taxon>Hyphomonas</taxon>
    </lineage>
</organism>
<keyword evidence="4 7" id="KW-0223">Dioxygenase</keyword>
<gene>
    <name evidence="9" type="ORF">HHI_11406</name>
</gene>
<proteinExistence type="inferred from homology"/>
<dbReference type="InterPro" id="IPR023550">
    <property type="entry name" value="PKHD_hydroxylase"/>
</dbReference>
<dbReference type="Pfam" id="PF13640">
    <property type="entry name" value="2OG-FeII_Oxy_3"/>
    <property type="match status" value="1"/>
</dbReference>
<dbReference type="SMART" id="SM00702">
    <property type="entry name" value="P4Hc"/>
    <property type="match status" value="1"/>
</dbReference>
<dbReference type="GO" id="GO:0006974">
    <property type="term" value="P:DNA damage response"/>
    <property type="evidence" value="ECO:0007669"/>
    <property type="project" value="TreeGrafter"/>
</dbReference>
<evidence type="ECO:0000259" key="8">
    <source>
        <dbReference type="PROSITE" id="PS51471"/>
    </source>
</evidence>
<evidence type="ECO:0000313" key="10">
    <source>
        <dbReference type="Proteomes" id="UP000025061"/>
    </source>
</evidence>
<evidence type="ECO:0000256" key="7">
    <source>
        <dbReference type="HAMAP-Rule" id="MF_00657"/>
    </source>
</evidence>
<evidence type="ECO:0000256" key="5">
    <source>
        <dbReference type="ARBA" id="ARBA00023002"/>
    </source>
</evidence>
<dbReference type="PANTHER" id="PTHR41536:SF1">
    <property type="entry name" value="PKHD-TYPE HYDROXYLASE YBIX"/>
    <property type="match status" value="1"/>
</dbReference>
<keyword evidence="6 7" id="KW-0408">Iron</keyword>
<feature type="binding site" evidence="7">
    <location>
        <position position="156"/>
    </location>
    <ligand>
        <name>Fe cation</name>
        <dbReference type="ChEBI" id="CHEBI:24875"/>
    </ligand>
</feature>
<dbReference type="GO" id="GO:0005506">
    <property type="term" value="F:iron ion binding"/>
    <property type="evidence" value="ECO:0007669"/>
    <property type="project" value="UniProtKB-UniRule"/>
</dbReference>
<dbReference type="GO" id="GO:0016706">
    <property type="term" value="F:2-oxoglutarate-dependent dioxygenase activity"/>
    <property type="evidence" value="ECO:0007669"/>
    <property type="project" value="UniProtKB-UniRule"/>
</dbReference>
<evidence type="ECO:0000256" key="4">
    <source>
        <dbReference type="ARBA" id="ARBA00022964"/>
    </source>
</evidence>
<dbReference type="Gene3D" id="2.60.120.620">
    <property type="entry name" value="q2cbj1_9rhob like domain"/>
    <property type="match status" value="1"/>
</dbReference>
<dbReference type="PANTHER" id="PTHR41536">
    <property type="entry name" value="PKHD-TYPE HYDROXYLASE YBIX"/>
    <property type="match status" value="1"/>
</dbReference>
<name>A0A059FQ69_9PROT</name>
<dbReference type="GO" id="GO:0006879">
    <property type="term" value="P:intracellular iron ion homeostasis"/>
    <property type="evidence" value="ECO:0007669"/>
    <property type="project" value="TreeGrafter"/>
</dbReference>
<feature type="binding site" evidence="7">
    <location>
        <position position="95"/>
    </location>
    <ligand>
        <name>Fe cation</name>
        <dbReference type="ChEBI" id="CHEBI:24875"/>
    </ligand>
</feature>
<dbReference type="GO" id="GO:0031418">
    <property type="term" value="F:L-ascorbic acid binding"/>
    <property type="evidence" value="ECO:0007669"/>
    <property type="project" value="UniProtKB-KW"/>
</dbReference>
<keyword evidence="10" id="KW-1185">Reference proteome</keyword>
<reference evidence="9 10" key="1">
    <citation type="submission" date="2013-04" db="EMBL/GenBank/DDBJ databases">
        <title>Hyphomonas hirschiana VP5 Genome Sequencing.</title>
        <authorList>
            <person name="Lai Q."/>
            <person name="Shao Z."/>
        </authorList>
    </citation>
    <scope>NUCLEOTIDE SEQUENCE [LARGE SCALE GENOMIC DNA]</scope>
    <source>
        <strain evidence="9 10">VP5</strain>
    </source>
</reference>
<accession>A0A059FQ69</accession>
<evidence type="ECO:0000256" key="2">
    <source>
        <dbReference type="ARBA" id="ARBA00022723"/>
    </source>
</evidence>
<feature type="binding site" evidence="7">
    <location>
        <position position="166"/>
    </location>
    <ligand>
        <name>2-oxoglutarate</name>
        <dbReference type="ChEBI" id="CHEBI:16810"/>
    </ligand>
</feature>
<dbReference type="EMBL" id="ARYI01000009">
    <property type="protein sequence ID" value="KCZ92583.1"/>
    <property type="molecule type" value="Genomic_DNA"/>
</dbReference>
<dbReference type="HAMAP" id="MF_00657">
    <property type="entry name" value="Hydroxyl_YbiX"/>
    <property type="match status" value="1"/>
</dbReference>
<dbReference type="RefSeq" id="WP_011646633.1">
    <property type="nucleotide sequence ID" value="NZ_ARYI01000009.1"/>
</dbReference>
<feature type="domain" description="Fe2OG dioxygenase" evidence="8">
    <location>
        <begin position="77"/>
        <end position="175"/>
    </location>
</feature>
<dbReference type="PATRIC" id="fig|1280951.3.peg.2299"/>
<dbReference type="Gene3D" id="4.10.860.20">
    <property type="entry name" value="Rabenosyn, Rab binding domain"/>
    <property type="match status" value="1"/>
</dbReference>
<comment type="cofactor">
    <cofactor evidence="1 7">
        <name>L-ascorbate</name>
        <dbReference type="ChEBI" id="CHEBI:38290"/>
    </cofactor>
</comment>
<dbReference type="Proteomes" id="UP000025061">
    <property type="component" value="Unassembled WGS sequence"/>
</dbReference>
<dbReference type="InterPro" id="IPR006620">
    <property type="entry name" value="Pro_4_hyd_alph"/>
</dbReference>